<sequence length="90" mass="10226">MSSHPYCPSGHPPLIIHLIPDHPTIADMTYEGARLNPTSMWSRRGESVPKRLMFESWVLDRPHRIALSGFPAFRSVANTKRNEGYRVIAV</sequence>
<accession>A0A6A5VSD4</accession>
<organism evidence="1 2">
    <name type="scientific">Bimuria novae-zelandiae CBS 107.79</name>
    <dbReference type="NCBI Taxonomy" id="1447943"/>
    <lineage>
        <taxon>Eukaryota</taxon>
        <taxon>Fungi</taxon>
        <taxon>Dikarya</taxon>
        <taxon>Ascomycota</taxon>
        <taxon>Pezizomycotina</taxon>
        <taxon>Dothideomycetes</taxon>
        <taxon>Pleosporomycetidae</taxon>
        <taxon>Pleosporales</taxon>
        <taxon>Massarineae</taxon>
        <taxon>Didymosphaeriaceae</taxon>
        <taxon>Bimuria</taxon>
    </lineage>
</organism>
<name>A0A6A5VSD4_9PLEO</name>
<evidence type="ECO:0000313" key="2">
    <source>
        <dbReference type="Proteomes" id="UP000800036"/>
    </source>
</evidence>
<dbReference type="EMBL" id="ML976656">
    <property type="protein sequence ID" value="KAF1980161.1"/>
    <property type="molecule type" value="Genomic_DNA"/>
</dbReference>
<proteinExistence type="predicted"/>
<dbReference type="Proteomes" id="UP000800036">
    <property type="component" value="Unassembled WGS sequence"/>
</dbReference>
<protein>
    <submittedName>
        <fullName evidence="1">Uncharacterized protein</fullName>
    </submittedName>
</protein>
<dbReference type="AlphaFoldDB" id="A0A6A5VSD4"/>
<evidence type="ECO:0000313" key="1">
    <source>
        <dbReference type="EMBL" id="KAF1980161.1"/>
    </source>
</evidence>
<reference evidence="1" key="1">
    <citation type="journal article" date="2020" name="Stud. Mycol.">
        <title>101 Dothideomycetes genomes: a test case for predicting lifestyles and emergence of pathogens.</title>
        <authorList>
            <person name="Haridas S."/>
            <person name="Albert R."/>
            <person name="Binder M."/>
            <person name="Bloem J."/>
            <person name="Labutti K."/>
            <person name="Salamov A."/>
            <person name="Andreopoulos B."/>
            <person name="Baker S."/>
            <person name="Barry K."/>
            <person name="Bills G."/>
            <person name="Bluhm B."/>
            <person name="Cannon C."/>
            <person name="Castanera R."/>
            <person name="Culley D."/>
            <person name="Daum C."/>
            <person name="Ezra D."/>
            <person name="Gonzalez J."/>
            <person name="Henrissat B."/>
            <person name="Kuo A."/>
            <person name="Liang C."/>
            <person name="Lipzen A."/>
            <person name="Lutzoni F."/>
            <person name="Magnuson J."/>
            <person name="Mondo S."/>
            <person name="Nolan M."/>
            <person name="Ohm R."/>
            <person name="Pangilinan J."/>
            <person name="Park H.-J."/>
            <person name="Ramirez L."/>
            <person name="Alfaro M."/>
            <person name="Sun H."/>
            <person name="Tritt A."/>
            <person name="Yoshinaga Y."/>
            <person name="Zwiers L.-H."/>
            <person name="Turgeon B."/>
            <person name="Goodwin S."/>
            <person name="Spatafora J."/>
            <person name="Crous P."/>
            <person name="Grigoriev I."/>
        </authorList>
    </citation>
    <scope>NUCLEOTIDE SEQUENCE</scope>
    <source>
        <strain evidence="1">CBS 107.79</strain>
    </source>
</reference>
<gene>
    <name evidence="1" type="ORF">BU23DRAFT_3185</name>
</gene>
<keyword evidence="2" id="KW-1185">Reference proteome</keyword>